<reference evidence="1" key="1">
    <citation type="journal article" date="2023" name="Mol. Ecol. Resour.">
        <title>Chromosome-level genome assembly of a triploid poplar Populus alba 'Berolinensis'.</title>
        <authorList>
            <person name="Chen S."/>
            <person name="Yu Y."/>
            <person name="Wang X."/>
            <person name="Wang S."/>
            <person name="Zhang T."/>
            <person name="Zhou Y."/>
            <person name="He R."/>
            <person name="Meng N."/>
            <person name="Wang Y."/>
            <person name="Liu W."/>
            <person name="Liu Z."/>
            <person name="Liu J."/>
            <person name="Guo Q."/>
            <person name="Huang H."/>
            <person name="Sederoff R.R."/>
            <person name="Wang G."/>
            <person name="Qu G."/>
            <person name="Chen S."/>
        </authorList>
    </citation>
    <scope>NUCLEOTIDE SEQUENCE</scope>
    <source>
        <strain evidence="1">SC-2020</strain>
    </source>
</reference>
<evidence type="ECO:0000313" key="1">
    <source>
        <dbReference type="EMBL" id="KAJ6989206.1"/>
    </source>
</evidence>
<accession>A0AAD6VTK7</accession>
<dbReference type="EMBL" id="JAQIZT010000008">
    <property type="protein sequence ID" value="KAJ6989206.1"/>
    <property type="molecule type" value="Genomic_DNA"/>
</dbReference>
<protein>
    <submittedName>
        <fullName evidence="1">Uncharacterized protein</fullName>
    </submittedName>
</protein>
<gene>
    <name evidence="1" type="ORF">NC653_021941</name>
</gene>
<sequence length="126" mass="13942">MYSSTVSMLMDVVSDGKIILCFCEEFLKMGISIEISFSAQQCCGGLSSKQLGCYNAWFILGTTFVELERKQPLPILYTSPLILISWSITCLRIQIPTSASQLLCPGEILLMCEEIKSSSRGTPFPL</sequence>
<name>A0AAD6VTK7_9ROSI</name>
<dbReference type="AlphaFoldDB" id="A0AAD6VTK7"/>
<comment type="caution">
    <text evidence="1">The sequence shown here is derived from an EMBL/GenBank/DDBJ whole genome shotgun (WGS) entry which is preliminary data.</text>
</comment>
<keyword evidence="2" id="KW-1185">Reference proteome</keyword>
<proteinExistence type="predicted"/>
<evidence type="ECO:0000313" key="2">
    <source>
        <dbReference type="Proteomes" id="UP001164929"/>
    </source>
</evidence>
<dbReference type="Proteomes" id="UP001164929">
    <property type="component" value="Chromosome 8"/>
</dbReference>
<organism evidence="1 2">
    <name type="scientific">Populus alba x Populus x berolinensis</name>
    <dbReference type="NCBI Taxonomy" id="444605"/>
    <lineage>
        <taxon>Eukaryota</taxon>
        <taxon>Viridiplantae</taxon>
        <taxon>Streptophyta</taxon>
        <taxon>Embryophyta</taxon>
        <taxon>Tracheophyta</taxon>
        <taxon>Spermatophyta</taxon>
        <taxon>Magnoliopsida</taxon>
        <taxon>eudicotyledons</taxon>
        <taxon>Gunneridae</taxon>
        <taxon>Pentapetalae</taxon>
        <taxon>rosids</taxon>
        <taxon>fabids</taxon>
        <taxon>Malpighiales</taxon>
        <taxon>Salicaceae</taxon>
        <taxon>Saliceae</taxon>
        <taxon>Populus</taxon>
    </lineage>
</organism>